<evidence type="ECO:0000313" key="4">
    <source>
        <dbReference type="Proteomes" id="UP001365128"/>
    </source>
</evidence>
<protein>
    <submittedName>
        <fullName evidence="3">Uncharacterized protein</fullName>
    </submittedName>
</protein>
<reference evidence="3 4" key="1">
    <citation type="submission" date="2024-04" db="EMBL/GenBank/DDBJ databases">
        <title>Phyllosticta paracitricarpa is synonymous to the EU quarantine fungus P. citricarpa based on phylogenomic analyses.</title>
        <authorList>
            <consortium name="Lawrence Berkeley National Laboratory"/>
            <person name="Van Ingen-Buijs V.A."/>
            <person name="Van Westerhoven A.C."/>
            <person name="Haridas S."/>
            <person name="Skiadas P."/>
            <person name="Martin F."/>
            <person name="Groenewald J.Z."/>
            <person name="Crous P.W."/>
            <person name="Seidl M.F."/>
        </authorList>
    </citation>
    <scope>NUCLEOTIDE SEQUENCE [LARGE SCALE GENOMIC DNA]</scope>
    <source>
        <strain evidence="3 4">CBS 122670</strain>
    </source>
</reference>
<feature type="region of interest" description="Disordered" evidence="2">
    <location>
        <begin position="270"/>
        <end position="304"/>
    </location>
</feature>
<keyword evidence="1" id="KW-0175">Coiled coil</keyword>
<name>A0ABR1LYC7_9PEZI</name>
<evidence type="ECO:0000256" key="2">
    <source>
        <dbReference type="SAM" id="MobiDB-lite"/>
    </source>
</evidence>
<dbReference type="EMBL" id="JBBPDW010000027">
    <property type="protein sequence ID" value="KAK7540176.1"/>
    <property type="molecule type" value="Genomic_DNA"/>
</dbReference>
<evidence type="ECO:0000313" key="3">
    <source>
        <dbReference type="EMBL" id="KAK7540176.1"/>
    </source>
</evidence>
<sequence length="304" mass="36049">MAEPYEQMAGPYEQMAEPYEQMAELPSESEYEESDYEQLRNQIYDLSDQIENLEDQVKALRKITKDVKAIRSRCDTSNLKPDPLEPKFPVRRELYEDWTEVLVTTISDHCGWFTNEDRKLDYLIESSDGWMHLLLRDRYGYRARKNAARNNRPLKFKHALADLDVIFLPPKDRSHDKAHRQWMRLELLPGFSFSEFLPKFLFLSNRLGVLERQYRSVALYRCLPRAWRHRREIRKFGKKACRHRTLRNLVDRLFDLEAEEKGDDRIAKTYIDGPEEGQHPPVYDQDGNQFGSPSTSDDGVWLQN</sequence>
<proteinExistence type="predicted"/>
<organism evidence="3 4">
    <name type="scientific">Phyllosticta citricarpa</name>
    <dbReference type="NCBI Taxonomy" id="55181"/>
    <lineage>
        <taxon>Eukaryota</taxon>
        <taxon>Fungi</taxon>
        <taxon>Dikarya</taxon>
        <taxon>Ascomycota</taxon>
        <taxon>Pezizomycotina</taxon>
        <taxon>Dothideomycetes</taxon>
        <taxon>Dothideomycetes incertae sedis</taxon>
        <taxon>Botryosphaeriales</taxon>
        <taxon>Phyllostictaceae</taxon>
        <taxon>Phyllosticta</taxon>
    </lineage>
</organism>
<keyword evidence="4" id="KW-1185">Reference proteome</keyword>
<dbReference type="Proteomes" id="UP001365128">
    <property type="component" value="Unassembled WGS sequence"/>
</dbReference>
<comment type="caution">
    <text evidence="3">The sequence shown here is derived from an EMBL/GenBank/DDBJ whole genome shotgun (WGS) entry which is preliminary data.</text>
</comment>
<feature type="compositionally biased region" description="Polar residues" evidence="2">
    <location>
        <begin position="286"/>
        <end position="304"/>
    </location>
</feature>
<gene>
    <name evidence="3" type="ORF">IWX46DRAFT_197474</name>
</gene>
<accession>A0ABR1LYC7</accession>
<feature type="coiled-coil region" evidence="1">
    <location>
        <begin position="36"/>
        <end position="70"/>
    </location>
</feature>
<evidence type="ECO:0000256" key="1">
    <source>
        <dbReference type="SAM" id="Coils"/>
    </source>
</evidence>